<evidence type="ECO:0000313" key="2">
    <source>
        <dbReference type="EMBL" id="SOQ52376.1"/>
    </source>
</evidence>
<organism evidence="2">
    <name type="scientific">Spodoptera frugiperda</name>
    <name type="common">Fall armyworm</name>
    <dbReference type="NCBI Taxonomy" id="7108"/>
    <lineage>
        <taxon>Eukaryota</taxon>
        <taxon>Metazoa</taxon>
        <taxon>Ecdysozoa</taxon>
        <taxon>Arthropoda</taxon>
        <taxon>Hexapoda</taxon>
        <taxon>Insecta</taxon>
        <taxon>Pterygota</taxon>
        <taxon>Neoptera</taxon>
        <taxon>Endopterygota</taxon>
        <taxon>Lepidoptera</taxon>
        <taxon>Glossata</taxon>
        <taxon>Ditrysia</taxon>
        <taxon>Noctuoidea</taxon>
        <taxon>Noctuidae</taxon>
        <taxon>Amphipyrinae</taxon>
        <taxon>Spodoptera</taxon>
    </lineage>
</organism>
<name>A0A2H1WHE9_SPOFR</name>
<protein>
    <submittedName>
        <fullName evidence="2">SFRICE_010727</fullName>
    </submittedName>
</protein>
<dbReference type="AlphaFoldDB" id="A0A2H1WHE9"/>
<gene>
    <name evidence="2" type="ORF">SFRICE_010727</name>
</gene>
<dbReference type="EMBL" id="ODYU01008631">
    <property type="protein sequence ID" value="SOQ52376.1"/>
    <property type="molecule type" value="Genomic_DNA"/>
</dbReference>
<proteinExistence type="predicted"/>
<accession>A0A2H1WHE9</accession>
<evidence type="ECO:0000256" key="1">
    <source>
        <dbReference type="SAM" id="MobiDB-lite"/>
    </source>
</evidence>
<sequence length="78" mass="8216">MTDADRAAAPLIYGAFDLAAGAGPAAPAAQTSRALAYSRERYRAACAWSPRRRSGAPAPASMGCAPARLRPRSDLRER</sequence>
<reference evidence="2" key="1">
    <citation type="submission" date="2016-07" db="EMBL/GenBank/DDBJ databases">
        <authorList>
            <person name="Bretaudeau A."/>
        </authorList>
    </citation>
    <scope>NUCLEOTIDE SEQUENCE</scope>
    <source>
        <strain evidence="2">Rice</strain>
        <tissue evidence="2">Whole body</tissue>
    </source>
</reference>
<feature type="region of interest" description="Disordered" evidence="1">
    <location>
        <begin position="51"/>
        <end position="78"/>
    </location>
</feature>